<name>A0ABT2JPI3_9ACTN</name>
<dbReference type="InterPro" id="IPR035944">
    <property type="entry name" value="YfbM-like_sf"/>
</dbReference>
<dbReference type="InterPro" id="IPR015068">
    <property type="entry name" value="DUF1877"/>
</dbReference>
<accession>A0ABT2JPI3</accession>
<dbReference type="RefSeq" id="WP_260216793.1">
    <property type="nucleotide sequence ID" value="NZ_JAJAGO010000003.1"/>
</dbReference>
<keyword evidence="2" id="KW-1185">Reference proteome</keyword>
<dbReference type="Gene3D" id="3.40.1760.10">
    <property type="entry name" value="YfbM-like super family"/>
    <property type="match status" value="1"/>
</dbReference>
<dbReference type="EMBL" id="JAJAGO010000003">
    <property type="protein sequence ID" value="MCT2589792.1"/>
    <property type="molecule type" value="Genomic_DNA"/>
</dbReference>
<reference evidence="1 2" key="1">
    <citation type="submission" date="2021-10" db="EMBL/GenBank/DDBJ databases">
        <title>Streptomyces gossypii sp. nov., isolated from soil collected from cotton field.</title>
        <authorList>
            <person name="Ge X."/>
            <person name="Chen X."/>
            <person name="Liu W."/>
        </authorList>
    </citation>
    <scope>NUCLEOTIDE SEQUENCE [LARGE SCALE GENOMIC DNA]</scope>
    <source>
        <strain evidence="1 2">N2-109</strain>
    </source>
</reference>
<dbReference type="Proteomes" id="UP001156389">
    <property type="component" value="Unassembled WGS sequence"/>
</dbReference>
<protein>
    <submittedName>
        <fullName evidence="1">YfbM family protein</fullName>
    </submittedName>
</protein>
<comment type="caution">
    <text evidence="1">The sequence shown here is derived from an EMBL/GenBank/DDBJ whole genome shotgun (WGS) entry which is preliminary data.</text>
</comment>
<sequence length="201" mass="22435">MGFWMTLSRHHAAQVEALLEHPDGAQAGRKRLWDAWTEAPRPDEPHDSVPLLEFLEENDDIRRNWDGLHVMLTGCTNHADHEDREPCGRAPARDAVMGGLALPRGGRTGRIDDARLLMPDEVRAVHDFLQDLDIPRLVQERATLVEEADVYSFRMGVGLADGSTRNMSMIEDGSLADSLRNVRDFYARAAADGNAVIKEIS</sequence>
<organism evidence="1 2">
    <name type="scientific">Streptomyces gossypii</name>
    <dbReference type="NCBI Taxonomy" id="2883101"/>
    <lineage>
        <taxon>Bacteria</taxon>
        <taxon>Bacillati</taxon>
        <taxon>Actinomycetota</taxon>
        <taxon>Actinomycetes</taxon>
        <taxon>Kitasatosporales</taxon>
        <taxon>Streptomycetaceae</taxon>
        <taxon>Streptomyces</taxon>
    </lineage>
</organism>
<dbReference type="SUPFAM" id="SSF111069">
    <property type="entry name" value="Hypothetical protein yfbM"/>
    <property type="match status" value="1"/>
</dbReference>
<proteinExistence type="predicted"/>
<evidence type="ECO:0000313" key="1">
    <source>
        <dbReference type="EMBL" id="MCT2589792.1"/>
    </source>
</evidence>
<evidence type="ECO:0000313" key="2">
    <source>
        <dbReference type="Proteomes" id="UP001156389"/>
    </source>
</evidence>
<gene>
    <name evidence="1" type="ORF">LHJ74_07665</name>
</gene>
<dbReference type="Pfam" id="PF08974">
    <property type="entry name" value="DUF1877"/>
    <property type="match status" value="1"/>
</dbReference>